<keyword evidence="7 8" id="KW-0472">Membrane</keyword>
<protein>
    <submittedName>
        <fullName evidence="9">Iron ABC transporter permease</fullName>
    </submittedName>
</protein>
<keyword evidence="4" id="KW-1003">Cell membrane</keyword>
<dbReference type="GO" id="GO:0005886">
    <property type="term" value="C:plasma membrane"/>
    <property type="evidence" value="ECO:0007669"/>
    <property type="project" value="UniProtKB-SubCell"/>
</dbReference>
<organism evidence="9 10">
    <name type="scientific">Candidatus Gallimonas intestinavium</name>
    <dbReference type="NCBI Taxonomy" id="2838603"/>
    <lineage>
        <taxon>Bacteria</taxon>
        <taxon>Bacillati</taxon>
        <taxon>Bacillota</taxon>
        <taxon>Clostridia</taxon>
        <taxon>Candidatus Gallimonas</taxon>
    </lineage>
</organism>
<feature type="transmembrane region" description="Helical" evidence="8">
    <location>
        <begin position="120"/>
        <end position="137"/>
    </location>
</feature>
<reference evidence="9" key="2">
    <citation type="submission" date="2021-04" db="EMBL/GenBank/DDBJ databases">
        <authorList>
            <person name="Gilroy R."/>
        </authorList>
    </citation>
    <scope>NUCLEOTIDE SEQUENCE</scope>
    <source>
        <strain evidence="9">ChiW7-2402</strain>
    </source>
</reference>
<dbReference type="PANTHER" id="PTHR30472">
    <property type="entry name" value="FERRIC ENTEROBACTIN TRANSPORT SYSTEM PERMEASE PROTEIN"/>
    <property type="match status" value="1"/>
</dbReference>
<feature type="transmembrane region" description="Helical" evidence="8">
    <location>
        <begin position="236"/>
        <end position="266"/>
    </location>
</feature>
<evidence type="ECO:0000256" key="6">
    <source>
        <dbReference type="ARBA" id="ARBA00022989"/>
    </source>
</evidence>
<sequence>MNAKTRNFIVFFAAGALLLASAFLALRFGSVPLSSDEFWGGMLGKEGYHTYTLIFYSSRLPRVLGAVLAGIAFSQAGTLLQRVTDNPLASPSILGINAGAGFAVLLLLVCFPLAYAALPLAAFAGALLATVLILGVARSAGMSRTVIVLAGVALSALFQAGISFLSVIDPDALASYVDFSVGGLHGVTMDDLLFPALLILACLVVSQLLSRKLALFCLGDTLAGSLGVPVKRVRLFSLVAAAASAAAAVSFTGLIGFVGLIVPHTARALVKGNMRGELCLSPMLGASLLLIADLFARTLFAPTEIPVGVFTALLGVPFFLALVVRRKRHV</sequence>
<comment type="caution">
    <text evidence="9">The sequence shown here is derived from an EMBL/GenBank/DDBJ whole genome shotgun (WGS) entry which is preliminary data.</text>
</comment>
<feature type="transmembrane region" description="Helical" evidence="8">
    <location>
        <begin position="59"/>
        <end position="80"/>
    </location>
</feature>
<dbReference type="AlphaFoldDB" id="A0A9D2G5B9"/>
<evidence type="ECO:0000256" key="2">
    <source>
        <dbReference type="ARBA" id="ARBA00007935"/>
    </source>
</evidence>
<evidence type="ECO:0000256" key="3">
    <source>
        <dbReference type="ARBA" id="ARBA00022448"/>
    </source>
</evidence>
<evidence type="ECO:0000313" key="9">
    <source>
        <dbReference type="EMBL" id="HIZ72903.1"/>
    </source>
</evidence>
<keyword evidence="3" id="KW-0813">Transport</keyword>
<dbReference type="InterPro" id="IPR000522">
    <property type="entry name" value="ABC_transptr_permease_BtuC"/>
</dbReference>
<dbReference type="FunFam" id="1.10.3470.10:FF:000001">
    <property type="entry name" value="Vitamin B12 ABC transporter permease BtuC"/>
    <property type="match status" value="1"/>
</dbReference>
<name>A0A9D2G5B9_9FIRM</name>
<proteinExistence type="inferred from homology"/>
<evidence type="ECO:0000256" key="4">
    <source>
        <dbReference type="ARBA" id="ARBA00022475"/>
    </source>
</evidence>
<feature type="transmembrane region" description="Helical" evidence="8">
    <location>
        <begin position="188"/>
        <end position="206"/>
    </location>
</feature>
<feature type="transmembrane region" description="Helical" evidence="8">
    <location>
        <begin position="92"/>
        <end position="114"/>
    </location>
</feature>
<dbReference type="CDD" id="cd06550">
    <property type="entry name" value="TM_ABC_iron-siderophores_like"/>
    <property type="match status" value="1"/>
</dbReference>
<accession>A0A9D2G5B9</accession>
<dbReference type="GO" id="GO:0022857">
    <property type="term" value="F:transmembrane transporter activity"/>
    <property type="evidence" value="ECO:0007669"/>
    <property type="project" value="InterPro"/>
</dbReference>
<dbReference type="Pfam" id="PF01032">
    <property type="entry name" value="FecCD"/>
    <property type="match status" value="1"/>
</dbReference>
<reference evidence="9" key="1">
    <citation type="journal article" date="2021" name="PeerJ">
        <title>Extensive microbial diversity within the chicken gut microbiome revealed by metagenomics and culture.</title>
        <authorList>
            <person name="Gilroy R."/>
            <person name="Ravi A."/>
            <person name="Getino M."/>
            <person name="Pursley I."/>
            <person name="Horton D.L."/>
            <person name="Alikhan N.F."/>
            <person name="Baker D."/>
            <person name="Gharbi K."/>
            <person name="Hall N."/>
            <person name="Watson M."/>
            <person name="Adriaenssens E.M."/>
            <person name="Foster-Nyarko E."/>
            <person name="Jarju S."/>
            <person name="Secka A."/>
            <person name="Antonio M."/>
            <person name="Oren A."/>
            <person name="Chaudhuri R.R."/>
            <person name="La Ragione R."/>
            <person name="Hildebrand F."/>
            <person name="Pallen M.J."/>
        </authorList>
    </citation>
    <scope>NUCLEOTIDE SEQUENCE</scope>
    <source>
        <strain evidence="9">ChiW7-2402</strain>
    </source>
</reference>
<feature type="transmembrane region" description="Helical" evidence="8">
    <location>
        <begin position="213"/>
        <end position="230"/>
    </location>
</feature>
<dbReference type="Gene3D" id="1.10.3470.10">
    <property type="entry name" value="ABC transporter involved in vitamin B12 uptake, BtuC"/>
    <property type="match status" value="1"/>
</dbReference>
<feature type="transmembrane region" description="Helical" evidence="8">
    <location>
        <begin position="278"/>
        <end position="299"/>
    </location>
</feature>
<evidence type="ECO:0000256" key="5">
    <source>
        <dbReference type="ARBA" id="ARBA00022692"/>
    </source>
</evidence>
<dbReference type="Proteomes" id="UP000824102">
    <property type="component" value="Unassembled WGS sequence"/>
</dbReference>
<keyword evidence="6 8" id="KW-1133">Transmembrane helix</keyword>
<keyword evidence="5 8" id="KW-0812">Transmembrane</keyword>
<dbReference type="InterPro" id="IPR037294">
    <property type="entry name" value="ABC_BtuC-like"/>
</dbReference>
<feature type="transmembrane region" description="Helical" evidence="8">
    <location>
        <begin position="305"/>
        <end position="324"/>
    </location>
</feature>
<dbReference type="EMBL" id="DXBB01000071">
    <property type="protein sequence ID" value="HIZ72903.1"/>
    <property type="molecule type" value="Genomic_DNA"/>
</dbReference>
<evidence type="ECO:0000256" key="8">
    <source>
        <dbReference type="SAM" id="Phobius"/>
    </source>
</evidence>
<evidence type="ECO:0000256" key="1">
    <source>
        <dbReference type="ARBA" id="ARBA00004651"/>
    </source>
</evidence>
<dbReference type="SUPFAM" id="SSF81345">
    <property type="entry name" value="ABC transporter involved in vitamin B12 uptake, BtuC"/>
    <property type="match status" value="1"/>
</dbReference>
<evidence type="ECO:0000313" key="10">
    <source>
        <dbReference type="Proteomes" id="UP000824102"/>
    </source>
</evidence>
<evidence type="ECO:0000256" key="7">
    <source>
        <dbReference type="ARBA" id="ARBA00023136"/>
    </source>
</evidence>
<dbReference type="PANTHER" id="PTHR30472:SF25">
    <property type="entry name" value="ABC TRANSPORTER PERMEASE PROTEIN MJ0876-RELATED"/>
    <property type="match status" value="1"/>
</dbReference>
<comment type="subcellular location">
    <subcellularLocation>
        <location evidence="1">Cell membrane</location>
        <topology evidence="1">Multi-pass membrane protein</topology>
    </subcellularLocation>
</comment>
<gene>
    <name evidence="9" type="ORF">H9964_04930</name>
</gene>
<feature type="transmembrane region" description="Helical" evidence="8">
    <location>
        <begin position="146"/>
        <end position="168"/>
    </location>
</feature>
<comment type="similarity">
    <text evidence="2">Belongs to the binding-protein-dependent transport system permease family. FecCD subfamily.</text>
</comment>